<organism evidence="1 2">
    <name type="scientific">Paraburkholderia steynii</name>
    <dbReference type="NCBI Taxonomy" id="1245441"/>
    <lineage>
        <taxon>Bacteria</taxon>
        <taxon>Pseudomonadati</taxon>
        <taxon>Pseudomonadota</taxon>
        <taxon>Betaproteobacteria</taxon>
        <taxon>Burkholderiales</taxon>
        <taxon>Burkholderiaceae</taxon>
        <taxon>Paraburkholderia</taxon>
    </lineage>
</organism>
<evidence type="ECO:0000313" key="2">
    <source>
        <dbReference type="Proteomes" id="UP000294200"/>
    </source>
</evidence>
<reference evidence="1 2" key="1">
    <citation type="submission" date="2017-02" db="EMBL/GenBank/DDBJ databases">
        <title>Paraburkholderia sophoroidis sp. nov. and Paraburkholderia steynii sp. nov. rhizobial symbionts of the fynbos legume Hypocalyptus sophoroides.</title>
        <authorList>
            <person name="Steenkamp E.T."/>
            <person name="Beukes C.W."/>
            <person name="Van Zyl E."/>
            <person name="Avontuur J."/>
            <person name="Chan W.Y."/>
            <person name="Hassen A."/>
            <person name="Palmer M."/>
            <person name="Mthombeni L."/>
            <person name="Phalane F."/>
            <person name="Sereme K."/>
            <person name="Venter S.N."/>
        </authorList>
    </citation>
    <scope>NUCLEOTIDE SEQUENCE [LARGE SCALE GENOMIC DNA]</scope>
    <source>
        <strain evidence="1 2">HC1.1ba</strain>
    </source>
</reference>
<gene>
    <name evidence="1" type="ORF">BZM27_54845</name>
</gene>
<evidence type="ECO:0000313" key="1">
    <source>
        <dbReference type="EMBL" id="TCF99775.1"/>
    </source>
</evidence>
<accession>A0A4R0WR54</accession>
<protein>
    <submittedName>
        <fullName evidence="1">Uncharacterized protein</fullName>
    </submittedName>
</protein>
<dbReference type="AlphaFoldDB" id="A0A4R0WR54"/>
<comment type="caution">
    <text evidence="1">The sequence shown here is derived from an EMBL/GenBank/DDBJ whole genome shotgun (WGS) entry which is preliminary data.</text>
</comment>
<proteinExistence type="predicted"/>
<dbReference type="EMBL" id="MWML01001048">
    <property type="protein sequence ID" value="TCF99775.1"/>
    <property type="molecule type" value="Genomic_DNA"/>
</dbReference>
<keyword evidence="2" id="KW-1185">Reference proteome</keyword>
<dbReference type="Proteomes" id="UP000294200">
    <property type="component" value="Unassembled WGS sequence"/>
</dbReference>
<sequence>MVAHTHALPACTKLVDRPAWDDESVLVHHIELASTRNDEFQKDNFVVLTEDGWQVDPSMK</sequence>
<name>A0A4R0WR54_9BURK</name>